<sequence>ASSLENESYDLLLEIDYQIVDSDDDSSTINLENKNETSLHNDEKSHEGILQLYVDRVFNAWEEGIGATLQYNLLKAKYLDKYIDKKDIYNAIQQFQVPSCENLETDAAKTLKRLLALKTEDSDWIVVPKIKGKKNRLTALFWILLLQ</sequence>
<accession>A0A9N9IFY9</accession>
<reference evidence="1" key="1">
    <citation type="submission" date="2021-06" db="EMBL/GenBank/DDBJ databases">
        <authorList>
            <person name="Kallberg Y."/>
            <person name="Tangrot J."/>
            <person name="Rosling A."/>
        </authorList>
    </citation>
    <scope>NUCLEOTIDE SEQUENCE</scope>
    <source>
        <strain evidence="1">IN212</strain>
    </source>
</reference>
<dbReference type="Proteomes" id="UP000789396">
    <property type="component" value="Unassembled WGS sequence"/>
</dbReference>
<gene>
    <name evidence="1" type="ORF">RFULGI_LOCUS12361</name>
</gene>
<keyword evidence="2" id="KW-1185">Reference proteome</keyword>
<feature type="non-terminal residue" evidence="1">
    <location>
        <position position="147"/>
    </location>
</feature>
<protein>
    <submittedName>
        <fullName evidence="1">12280_t:CDS:1</fullName>
    </submittedName>
</protein>
<organism evidence="1 2">
    <name type="scientific">Racocetra fulgida</name>
    <dbReference type="NCBI Taxonomy" id="60492"/>
    <lineage>
        <taxon>Eukaryota</taxon>
        <taxon>Fungi</taxon>
        <taxon>Fungi incertae sedis</taxon>
        <taxon>Mucoromycota</taxon>
        <taxon>Glomeromycotina</taxon>
        <taxon>Glomeromycetes</taxon>
        <taxon>Diversisporales</taxon>
        <taxon>Gigasporaceae</taxon>
        <taxon>Racocetra</taxon>
    </lineage>
</organism>
<dbReference type="AlphaFoldDB" id="A0A9N9IFY9"/>
<dbReference type="EMBL" id="CAJVPZ010029400">
    <property type="protein sequence ID" value="CAG8734102.1"/>
    <property type="molecule type" value="Genomic_DNA"/>
</dbReference>
<comment type="caution">
    <text evidence="1">The sequence shown here is derived from an EMBL/GenBank/DDBJ whole genome shotgun (WGS) entry which is preliminary data.</text>
</comment>
<evidence type="ECO:0000313" key="1">
    <source>
        <dbReference type="EMBL" id="CAG8734102.1"/>
    </source>
</evidence>
<evidence type="ECO:0000313" key="2">
    <source>
        <dbReference type="Proteomes" id="UP000789396"/>
    </source>
</evidence>
<proteinExistence type="predicted"/>
<feature type="non-terminal residue" evidence="1">
    <location>
        <position position="1"/>
    </location>
</feature>
<name>A0A9N9IFY9_9GLOM</name>